<comment type="caution">
    <text evidence="13">The sequence shown here is derived from an EMBL/GenBank/DDBJ whole genome shotgun (WGS) entry which is preliminary data.</text>
</comment>
<dbReference type="UniPathway" id="UPA00219"/>
<feature type="binding site" evidence="10">
    <location>
        <position position="169"/>
    </location>
    <ligand>
        <name>UDP-N-acetyl-alpha-D-glucosamine</name>
        <dbReference type="ChEBI" id="CHEBI:57705"/>
    </ligand>
</feature>
<gene>
    <name evidence="10" type="primary">murG</name>
    <name evidence="13" type="ORF">COU49_00100</name>
</gene>
<evidence type="ECO:0000256" key="3">
    <source>
        <dbReference type="ARBA" id="ARBA00022676"/>
    </source>
</evidence>
<sequence>MKIVFTGGGTGGHFYPIIAVAEKVNEIIDKENIVGAKLYYMSNEPYDKAMLFDQGLFFEKVSTGKMRIYFSWKNFTDFFKIIFGIINATYKLFSIYPDVIFGKGGYASFPVLVAARILRIPVIIHESDSSPGRVNKWAGNFAHKIAVSFRETAEYFPNKNVAWTGQPIRHNISQPAVQKEALEFFKLESSFPVILILGGSQGAELINNIVLDALPRLVQNYQIIHQTGVNNFKNINGRAQVILADSPNKLRYISKPFLNPLQMKMAAGVAKVIVSRAGSTLFEIASWGIPSILIPITKTNMDHQRKNAFNYARAGACSVIEEANMTANIVSSEIDRITENENVWNKMAKNAKAFSRKDASEKIARALVDMALSHER</sequence>
<keyword evidence="6 10" id="KW-0573">Peptidoglycan synthesis</keyword>
<organism evidence="13 14">
    <name type="scientific">Candidatus Nomurabacteria bacterium CG10_big_fil_rev_8_21_14_0_10_35_16</name>
    <dbReference type="NCBI Taxonomy" id="1974731"/>
    <lineage>
        <taxon>Bacteria</taxon>
        <taxon>Candidatus Nomuraibacteriota</taxon>
    </lineage>
</organism>
<dbReference type="SUPFAM" id="SSF53756">
    <property type="entry name" value="UDP-Glycosyltransferase/glycogen phosphorylase"/>
    <property type="match status" value="1"/>
</dbReference>
<name>A0A2H0TDW4_9BACT</name>
<keyword evidence="5 10" id="KW-0133">Cell shape</keyword>
<feature type="binding site" evidence="10">
    <location>
        <begin position="10"/>
        <end position="12"/>
    </location>
    <ligand>
        <name>UDP-N-acetyl-alpha-D-glucosamine</name>
        <dbReference type="ChEBI" id="CHEBI:57705"/>
    </ligand>
</feature>
<evidence type="ECO:0000313" key="13">
    <source>
        <dbReference type="EMBL" id="PIR68614.1"/>
    </source>
</evidence>
<dbReference type="GO" id="GO:0051301">
    <property type="term" value="P:cell division"/>
    <property type="evidence" value="ECO:0007669"/>
    <property type="project" value="UniProtKB-KW"/>
</dbReference>
<dbReference type="CDD" id="cd03785">
    <property type="entry name" value="GT28_MurG"/>
    <property type="match status" value="1"/>
</dbReference>
<evidence type="ECO:0000256" key="4">
    <source>
        <dbReference type="ARBA" id="ARBA00022679"/>
    </source>
</evidence>
<comment type="similarity">
    <text evidence="10">Belongs to the glycosyltransferase 28 family. MurG subfamily.</text>
</comment>
<dbReference type="Gene3D" id="3.40.50.2000">
    <property type="entry name" value="Glycogen Phosphorylase B"/>
    <property type="match status" value="2"/>
</dbReference>
<evidence type="ECO:0000259" key="11">
    <source>
        <dbReference type="Pfam" id="PF03033"/>
    </source>
</evidence>
<dbReference type="EMBL" id="PFCQ01000001">
    <property type="protein sequence ID" value="PIR68614.1"/>
    <property type="molecule type" value="Genomic_DNA"/>
</dbReference>
<dbReference type="AlphaFoldDB" id="A0A2H0TDW4"/>
<dbReference type="GO" id="GO:0071555">
    <property type="term" value="P:cell wall organization"/>
    <property type="evidence" value="ECO:0007669"/>
    <property type="project" value="UniProtKB-KW"/>
</dbReference>
<feature type="binding site" evidence="10">
    <location>
        <position position="304"/>
    </location>
    <ligand>
        <name>UDP-N-acetyl-alpha-D-glucosamine</name>
        <dbReference type="ChEBI" id="CHEBI:57705"/>
    </ligand>
</feature>
<evidence type="ECO:0000256" key="10">
    <source>
        <dbReference type="HAMAP-Rule" id="MF_00033"/>
    </source>
</evidence>
<evidence type="ECO:0000259" key="12">
    <source>
        <dbReference type="Pfam" id="PF04101"/>
    </source>
</evidence>
<feature type="domain" description="Glycosyltransferase family 28 N-terminal" evidence="11">
    <location>
        <begin position="3"/>
        <end position="146"/>
    </location>
</feature>
<accession>A0A2H0TDW4</accession>
<feature type="domain" description="Glycosyl transferase family 28 C-terminal" evidence="12">
    <location>
        <begin position="193"/>
        <end position="362"/>
    </location>
</feature>
<dbReference type="InterPro" id="IPR007235">
    <property type="entry name" value="Glyco_trans_28_C"/>
</dbReference>
<evidence type="ECO:0000256" key="7">
    <source>
        <dbReference type="ARBA" id="ARBA00023136"/>
    </source>
</evidence>
<keyword evidence="3 10" id="KW-0328">Glycosyltransferase</keyword>
<keyword evidence="2 10" id="KW-0132">Cell division</keyword>
<protein>
    <recommendedName>
        <fullName evidence="10">UDP-N-acetylglucosamine--N-acetylmuramyl-(pentapeptide) pyrophosphoryl-undecaprenol N-acetylglucosamine transferase</fullName>
        <ecNumber evidence="10">2.4.1.227</ecNumber>
    </recommendedName>
    <alternativeName>
        <fullName evidence="10">Undecaprenyl-PP-MurNAc-pentapeptide-UDPGlcNAc GlcNAc transferase</fullName>
    </alternativeName>
</protein>
<comment type="caution">
    <text evidence="10">Lacks conserved residue(s) required for the propagation of feature annotation.</text>
</comment>
<evidence type="ECO:0000256" key="2">
    <source>
        <dbReference type="ARBA" id="ARBA00022618"/>
    </source>
</evidence>
<comment type="subcellular location">
    <subcellularLocation>
        <location evidence="10">Cell membrane</location>
        <topology evidence="10">Peripheral membrane protein</topology>
        <orientation evidence="10">Cytoplasmic side</orientation>
    </subcellularLocation>
</comment>
<dbReference type="PANTHER" id="PTHR21015">
    <property type="entry name" value="UDP-N-ACETYLGLUCOSAMINE--N-ACETYLMURAMYL-(PENTAPEPTIDE) PYROPHOSPHORYL-UNDECAPRENOL N-ACETYLGLUCOSAMINE TRANSFERASE 1"/>
    <property type="match status" value="1"/>
</dbReference>
<dbReference type="Pfam" id="PF03033">
    <property type="entry name" value="Glyco_transf_28"/>
    <property type="match status" value="1"/>
</dbReference>
<dbReference type="Pfam" id="PF04101">
    <property type="entry name" value="Glyco_tran_28_C"/>
    <property type="match status" value="1"/>
</dbReference>
<comment type="catalytic activity">
    <reaction evidence="10">
        <text>di-trans,octa-cis-undecaprenyl diphospho-N-acetyl-alpha-D-muramoyl-L-alanyl-D-glutamyl-meso-2,6-diaminopimeloyl-D-alanyl-D-alanine + UDP-N-acetyl-alpha-D-glucosamine = di-trans,octa-cis-undecaprenyl diphospho-[N-acetyl-alpha-D-glucosaminyl-(1-&gt;4)]-N-acetyl-alpha-D-muramoyl-L-alanyl-D-glutamyl-meso-2,6-diaminopimeloyl-D-alanyl-D-alanine + UDP + H(+)</text>
        <dbReference type="Rhea" id="RHEA:31227"/>
        <dbReference type="ChEBI" id="CHEBI:15378"/>
        <dbReference type="ChEBI" id="CHEBI:57705"/>
        <dbReference type="ChEBI" id="CHEBI:58223"/>
        <dbReference type="ChEBI" id="CHEBI:61387"/>
        <dbReference type="ChEBI" id="CHEBI:61388"/>
        <dbReference type="EC" id="2.4.1.227"/>
    </reaction>
</comment>
<dbReference type="Proteomes" id="UP000230094">
    <property type="component" value="Unassembled WGS sequence"/>
</dbReference>
<evidence type="ECO:0000256" key="8">
    <source>
        <dbReference type="ARBA" id="ARBA00023306"/>
    </source>
</evidence>
<reference evidence="14" key="1">
    <citation type="submission" date="2017-09" db="EMBL/GenBank/DDBJ databases">
        <title>Depth-based differentiation of microbial function through sediment-hosted aquifers and enrichment of novel symbionts in the deep terrestrial subsurface.</title>
        <authorList>
            <person name="Probst A.J."/>
            <person name="Ladd B."/>
            <person name="Jarett J.K."/>
            <person name="Geller-Mcgrath D.E."/>
            <person name="Sieber C.M.K."/>
            <person name="Emerson J.B."/>
            <person name="Anantharaman K."/>
            <person name="Thomas B.C."/>
            <person name="Malmstrom R."/>
            <person name="Stieglmeier M."/>
            <person name="Klingl A."/>
            <person name="Woyke T."/>
            <person name="Ryan C.M."/>
            <person name="Banfield J.F."/>
        </authorList>
    </citation>
    <scope>NUCLEOTIDE SEQUENCE [LARGE SCALE GENOMIC DNA]</scope>
</reference>
<feature type="binding site" evidence="10">
    <location>
        <position position="200"/>
    </location>
    <ligand>
        <name>UDP-N-acetyl-alpha-D-glucosamine</name>
        <dbReference type="ChEBI" id="CHEBI:57705"/>
    </ligand>
</feature>
<dbReference type="GO" id="GO:0050511">
    <property type="term" value="F:undecaprenyldiphospho-muramoylpentapeptide beta-N-acetylglucosaminyltransferase activity"/>
    <property type="evidence" value="ECO:0007669"/>
    <property type="project" value="UniProtKB-UniRule"/>
</dbReference>
<dbReference type="HAMAP" id="MF_00033">
    <property type="entry name" value="MurG"/>
    <property type="match status" value="1"/>
</dbReference>
<evidence type="ECO:0000256" key="5">
    <source>
        <dbReference type="ARBA" id="ARBA00022960"/>
    </source>
</evidence>
<dbReference type="GO" id="GO:0005886">
    <property type="term" value="C:plasma membrane"/>
    <property type="evidence" value="ECO:0007669"/>
    <property type="project" value="UniProtKB-SubCell"/>
</dbReference>
<evidence type="ECO:0000256" key="1">
    <source>
        <dbReference type="ARBA" id="ARBA00022475"/>
    </source>
</evidence>
<evidence type="ECO:0000256" key="9">
    <source>
        <dbReference type="ARBA" id="ARBA00023316"/>
    </source>
</evidence>
<keyword evidence="8 10" id="KW-0131">Cell cycle</keyword>
<dbReference type="GO" id="GO:0051991">
    <property type="term" value="F:UDP-N-acetyl-D-glucosamine:N-acetylmuramoyl-L-alanyl-D-glutamyl-meso-2,6-diaminopimelyl-D-alanyl-D-alanine-diphosphoundecaprenol 4-beta-N-acetylglucosaminlytransferase activity"/>
    <property type="evidence" value="ECO:0007669"/>
    <property type="project" value="RHEA"/>
</dbReference>
<keyword evidence="9 10" id="KW-0961">Cell wall biogenesis/degradation</keyword>
<evidence type="ECO:0000313" key="14">
    <source>
        <dbReference type="Proteomes" id="UP000230094"/>
    </source>
</evidence>
<keyword evidence="1 10" id="KW-1003">Cell membrane</keyword>
<dbReference type="GO" id="GO:0008360">
    <property type="term" value="P:regulation of cell shape"/>
    <property type="evidence" value="ECO:0007669"/>
    <property type="project" value="UniProtKB-KW"/>
</dbReference>
<keyword evidence="7 10" id="KW-0472">Membrane</keyword>
<comment type="pathway">
    <text evidence="10">Cell wall biogenesis; peptidoglycan biosynthesis.</text>
</comment>
<proteinExistence type="inferred from homology"/>
<dbReference type="EC" id="2.4.1.227" evidence="10"/>
<dbReference type="GO" id="GO:0009252">
    <property type="term" value="P:peptidoglycan biosynthetic process"/>
    <property type="evidence" value="ECO:0007669"/>
    <property type="project" value="UniProtKB-UniRule"/>
</dbReference>
<evidence type="ECO:0000256" key="6">
    <source>
        <dbReference type="ARBA" id="ARBA00022984"/>
    </source>
</evidence>
<dbReference type="PANTHER" id="PTHR21015:SF27">
    <property type="entry name" value="UDP-N-ACETYLGLUCOSAMINE--N-ACETYLMURAMYL-(PENTAPEPTIDE) PYROPHOSPHORYL-UNDECAPRENOL N-ACETYLGLUCOSAMINE TRANSFERASE"/>
    <property type="match status" value="1"/>
</dbReference>
<dbReference type="InterPro" id="IPR006009">
    <property type="entry name" value="GlcNAc_MurG"/>
</dbReference>
<dbReference type="GO" id="GO:0005975">
    <property type="term" value="P:carbohydrate metabolic process"/>
    <property type="evidence" value="ECO:0007669"/>
    <property type="project" value="InterPro"/>
</dbReference>
<comment type="function">
    <text evidence="10">Cell wall formation. Catalyzes the transfer of a GlcNAc subunit on undecaprenyl-pyrophosphoryl-MurNAc-pentapeptide (lipid intermediate I) to form undecaprenyl-pyrophosphoryl-MurNAc-(pentapeptide)GlcNAc (lipid intermediate II).</text>
</comment>
<keyword evidence="4 10" id="KW-0808">Transferase</keyword>
<dbReference type="InterPro" id="IPR004276">
    <property type="entry name" value="GlycoTrans_28_N"/>
</dbReference>